<dbReference type="InterPro" id="IPR025380">
    <property type="entry name" value="DUF4369"/>
</dbReference>
<dbReference type="PROSITE" id="PS51352">
    <property type="entry name" value="THIOREDOXIN_2"/>
    <property type="match status" value="1"/>
</dbReference>
<dbReference type="InterPro" id="IPR017937">
    <property type="entry name" value="Thioredoxin_CS"/>
</dbReference>
<evidence type="ECO:0000256" key="2">
    <source>
        <dbReference type="ARBA" id="ARBA00022748"/>
    </source>
</evidence>
<evidence type="ECO:0000256" key="1">
    <source>
        <dbReference type="ARBA" id="ARBA00004196"/>
    </source>
</evidence>
<dbReference type="PANTHER" id="PTHR42852">
    <property type="entry name" value="THIOL:DISULFIDE INTERCHANGE PROTEIN DSBE"/>
    <property type="match status" value="1"/>
</dbReference>
<dbReference type="InterPro" id="IPR050553">
    <property type="entry name" value="Thioredoxin_ResA/DsbE_sf"/>
</dbReference>
<feature type="signal peptide" evidence="5">
    <location>
        <begin position="1"/>
        <end position="21"/>
    </location>
</feature>
<evidence type="ECO:0000256" key="4">
    <source>
        <dbReference type="ARBA" id="ARBA00023284"/>
    </source>
</evidence>
<dbReference type="RefSeq" id="WP_095166415.1">
    <property type="nucleotide sequence ID" value="NZ_JASHIF010000011.1"/>
</dbReference>
<dbReference type="Pfam" id="PF00578">
    <property type="entry name" value="AhpC-TSA"/>
    <property type="match status" value="1"/>
</dbReference>
<gene>
    <name evidence="7" type="ORF">QM524_14220</name>
</gene>
<sequence>MKKSILSILSVLLGFSMVAQTTATKKVQITGKVQNVVPDKKVYLQMINGRGTAVNIDSANVDAAHNFKFNSPIAEGGGYYLVNFFNMPLSQKLLLILEGGEKVEVVADGMDTPQVRGKFQIKGDSKNVQYFNQIIKINQELQTKVEGWNKQVTIATEKKDEATLQKIQNEFQNAQQITVSKIKAMIPEMGSELVALWTAGNFLNPETDMDLLDQVAETFKKEKANSPNPHIKSFLEQIKRMKGVAIGSEAPEISLKTPSDSLVTLSSMRGKYVLIDFWASWCGPCRRENPNVVRIYNRFHAKGFDILGVSLDQEKTAWVRAIEKDGLVWQQVSDLQYWNSIAAAAYGVSAIPAQFLIDKEGKVIAKYTGSSAELEKKLEEIFKD</sequence>
<name>A0ABT6YA92_9BACT</name>
<evidence type="ECO:0000256" key="5">
    <source>
        <dbReference type="SAM" id="SignalP"/>
    </source>
</evidence>
<feature type="chain" id="PRO_5047452753" evidence="5">
    <location>
        <begin position="22"/>
        <end position="384"/>
    </location>
</feature>
<keyword evidence="5" id="KW-0732">Signal</keyword>
<protein>
    <submittedName>
        <fullName evidence="7">TlpA disulfide reductase family protein</fullName>
    </submittedName>
</protein>
<dbReference type="InterPro" id="IPR000866">
    <property type="entry name" value="AhpC/TSA"/>
</dbReference>
<dbReference type="SUPFAM" id="SSF52833">
    <property type="entry name" value="Thioredoxin-like"/>
    <property type="match status" value="1"/>
</dbReference>
<dbReference type="Proteomes" id="UP001236507">
    <property type="component" value="Unassembled WGS sequence"/>
</dbReference>
<dbReference type="PROSITE" id="PS00194">
    <property type="entry name" value="THIOREDOXIN_1"/>
    <property type="match status" value="1"/>
</dbReference>
<evidence type="ECO:0000313" key="8">
    <source>
        <dbReference type="Proteomes" id="UP001236507"/>
    </source>
</evidence>
<feature type="domain" description="Thioredoxin" evidence="6">
    <location>
        <begin position="244"/>
        <end position="383"/>
    </location>
</feature>
<keyword evidence="4" id="KW-0676">Redox-active center</keyword>
<dbReference type="Gene3D" id="3.40.30.10">
    <property type="entry name" value="Glutaredoxin"/>
    <property type="match status" value="1"/>
</dbReference>
<evidence type="ECO:0000256" key="3">
    <source>
        <dbReference type="ARBA" id="ARBA00023157"/>
    </source>
</evidence>
<dbReference type="Pfam" id="PF14289">
    <property type="entry name" value="DUF4369"/>
    <property type="match status" value="1"/>
</dbReference>
<dbReference type="InterPro" id="IPR013766">
    <property type="entry name" value="Thioredoxin_domain"/>
</dbReference>
<accession>A0ABT6YA92</accession>
<evidence type="ECO:0000259" key="6">
    <source>
        <dbReference type="PROSITE" id="PS51352"/>
    </source>
</evidence>
<comment type="subcellular location">
    <subcellularLocation>
        <location evidence="1">Cell envelope</location>
    </subcellularLocation>
</comment>
<proteinExistence type="predicted"/>
<keyword evidence="8" id="KW-1185">Reference proteome</keyword>
<dbReference type="InterPro" id="IPR036249">
    <property type="entry name" value="Thioredoxin-like_sf"/>
</dbReference>
<dbReference type="CDD" id="cd02966">
    <property type="entry name" value="TlpA_like_family"/>
    <property type="match status" value="1"/>
</dbReference>
<dbReference type="PANTHER" id="PTHR42852:SF6">
    <property type="entry name" value="THIOL:DISULFIDE INTERCHANGE PROTEIN DSBE"/>
    <property type="match status" value="1"/>
</dbReference>
<evidence type="ECO:0000313" key="7">
    <source>
        <dbReference type="EMBL" id="MDI9860364.1"/>
    </source>
</evidence>
<reference evidence="7 8" key="1">
    <citation type="submission" date="2023-05" db="EMBL/GenBank/DDBJ databases">
        <title>Novel species of genus Flectobacillus isolated from stream in China.</title>
        <authorList>
            <person name="Lu H."/>
        </authorList>
    </citation>
    <scope>NUCLEOTIDE SEQUENCE [LARGE SCALE GENOMIC DNA]</scope>
    <source>
        <strain evidence="7 8">KCTC 42575</strain>
    </source>
</reference>
<keyword evidence="2" id="KW-0201">Cytochrome c-type biogenesis</keyword>
<comment type="caution">
    <text evidence="7">The sequence shown here is derived from an EMBL/GenBank/DDBJ whole genome shotgun (WGS) entry which is preliminary data.</text>
</comment>
<organism evidence="7 8">
    <name type="scientific">Flectobacillus roseus</name>
    <dbReference type="NCBI Taxonomy" id="502259"/>
    <lineage>
        <taxon>Bacteria</taxon>
        <taxon>Pseudomonadati</taxon>
        <taxon>Bacteroidota</taxon>
        <taxon>Cytophagia</taxon>
        <taxon>Cytophagales</taxon>
        <taxon>Flectobacillaceae</taxon>
        <taxon>Flectobacillus</taxon>
    </lineage>
</organism>
<dbReference type="EMBL" id="JASHIF010000011">
    <property type="protein sequence ID" value="MDI9860364.1"/>
    <property type="molecule type" value="Genomic_DNA"/>
</dbReference>
<keyword evidence="3" id="KW-1015">Disulfide bond</keyword>